<feature type="region of interest" description="Disordered" evidence="1">
    <location>
        <begin position="126"/>
        <end position="169"/>
    </location>
</feature>
<dbReference type="Proteomes" id="UP000007431">
    <property type="component" value="Unassembled WGS sequence"/>
</dbReference>
<evidence type="ECO:0000256" key="1">
    <source>
        <dbReference type="SAM" id="MobiDB-lite"/>
    </source>
</evidence>
<dbReference type="AlphaFoldDB" id="D8QLM9"/>
<feature type="compositionally biased region" description="Polar residues" evidence="1">
    <location>
        <begin position="156"/>
        <end position="169"/>
    </location>
</feature>
<proteinExistence type="predicted"/>
<dbReference type="EMBL" id="GL377318">
    <property type="protein sequence ID" value="EFI91373.1"/>
    <property type="molecule type" value="Genomic_DNA"/>
</dbReference>
<dbReference type="STRING" id="578458.D8QLM9"/>
<accession>D8QLM9</accession>
<organism evidence="3">
    <name type="scientific">Schizophyllum commune (strain H4-8 / FGSC 9210)</name>
    <name type="common">Split gill fungus</name>
    <dbReference type="NCBI Taxonomy" id="578458"/>
    <lineage>
        <taxon>Eukaryota</taxon>
        <taxon>Fungi</taxon>
        <taxon>Dikarya</taxon>
        <taxon>Basidiomycota</taxon>
        <taxon>Agaricomycotina</taxon>
        <taxon>Agaricomycetes</taxon>
        <taxon>Agaricomycetidae</taxon>
        <taxon>Agaricales</taxon>
        <taxon>Schizophyllaceae</taxon>
        <taxon>Schizophyllum</taxon>
    </lineage>
</organism>
<dbReference type="InParanoid" id="D8QLM9"/>
<dbReference type="HOGENOM" id="CLU_1582445_0_0_1"/>
<name>D8QLM9_SCHCM</name>
<dbReference type="InterPro" id="IPR029005">
    <property type="entry name" value="LIM-bd/SEUSS"/>
</dbReference>
<keyword evidence="3" id="KW-1185">Reference proteome</keyword>
<feature type="compositionally biased region" description="Pro residues" evidence="1">
    <location>
        <begin position="127"/>
        <end position="142"/>
    </location>
</feature>
<reference evidence="2 3" key="1">
    <citation type="journal article" date="2010" name="Nat. Biotechnol.">
        <title>Genome sequence of the model mushroom Schizophyllum commune.</title>
        <authorList>
            <person name="Ohm R.A."/>
            <person name="de Jong J.F."/>
            <person name="Lugones L.G."/>
            <person name="Aerts A."/>
            <person name="Kothe E."/>
            <person name="Stajich J.E."/>
            <person name="de Vries R.P."/>
            <person name="Record E."/>
            <person name="Levasseur A."/>
            <person name="Baker S.E."/>
            <person name="Bartholomew K.A."/>
            <person name="Coutinho P.M."/>
            <person name="Erdmann S."/>
            <person name="Fowler T.J."/>
            <person name="Gathman A.C."/>
            <person name="Lombard V."/>
            <person name="Henrissat B."/>
            <person name="Knabe N."/>
            <person name="Kuees U."/>
            <person name="Lilly W.W."/>
            <person name="Lindquist E."/>
            <person name="Lucas S."/>
            <person name="Magnuson J.K."/>
            <person name="Piumi F."/>
            <person name="Raudaskoski M."/>
            <person name="Salamov A."/>
            <person name="Schmutz J."/>
            <person name="Schwarze F.W.M.R."/>
            <person name="vanKuyk P.A."/>
            <person name="Horton J.S."/>
            <person name="Grigoriev I.V."/>
            <person name="Woesten H.A.B."/>
        </authorList>
    </citation>
    <scope>NUCLEOTIDE SEQUENCE [LARGE SCALE GENOMIC DNA]</scope>
    <source>
        <strain evidence="3">H4-8 / FGSC 9210</strain>
    </source>
</reference>
<dbReference type="Pfam" id="PF01803">
    <property type="entry name" value="LIM_bind"/>
    <property type="match status" value="1"/>
</dbReference>
<sequence>MPPRPPTSWGDLSYVPSGGFFEPPTIPSEEPELEEQQVLVFGQQTVMPAEPVNGFGIPQTAMRTLELMESVSTLEDLMVASKREGWGPKESLTKYAKELQKKGRRVKPPSYPMHKEGQATLFLSPPEGLPTPIMPTIPPPPASSVQIPPVPGSAGGTPSMSNSAPTLFT</sequence>
<gene>
    <name evidence="2" type="ORF">SCHCODRAFT_258953</name>
</gene>
<dbReference type="GeneID" id="9589107"/>
<feature type="non-terminal residue" evidence="2">
    <location>
        <position position="169"/>
    </location>
</feature>
<dbReference type="KEGG" id="scm:SCHCO_02521858"/>
<evidence type="ECO:0000313" key="3">
    <source>
        <dbReference type="Proteomes" id="UP000007431"/>
    </source>
</evidence>
<dbReference type="OrthoDB" id="774557at2759"/>
<dbReference type="VEuPathDB" id="FungiDB:SCHCODRAFT_02521858"/>
<protein>
    <submittedName>
        <fullName evidence="2">Uncharacterized protein</fullName>
    </submittedName>
</protein>
<evidence type="ECO:0000313" key="2">
    <source>
        <dbReference type="EMBL" id="EFI91373.1"/>
    </source>
</evidence>